<evidence type="ECO:0000313" key="3">
    <source>
        <dbReference type="EMBL" id="SOC44720.1"/>
    </source>
</evidence>
<feature type="compositionally biased region" description="Basic and acidic residues" evidence="1">
    <location>
        <begin position="108"/>
        <end position="118"/>
    </location>
</feature>
<dbReference type="Pfam" id="PF09686">
    <property type="entry name" value="Plasmid_RAQPRD"/>
    <property type="match status" value="1"/>
</dbReference>
<reference evidence="3 4" key="1">
    <citation type="submission" date="2017-08" db="EMBL/GenBank/DDBJ databases">
        <authorList>
            <person name="de Groot N.N."/>
        </authorList>
    </citation>
    <scope>NUCLEOTIDE SEQUENCE [LARGE SCALE GENOMIC DNA]</scope>
    <source>
        <strain evidence="3 4">JC85</strain>
    </source>
</reference>
<dbReference type="AlphaFoldDB" id="A0A285US94"/>
<evidence type="ECO:0000313" key="4">
    <source>
        <dbReference type="Proteomes" id="UP000219167"/>
    </source>
</evidence>
<accession>A0A285US94</accession>
<evidence type="ECO:0000256" key="2">
    <source>
        <dbReference type="SAM" id="SignalP"/>
    </source>
</evidence>
<name>A0A285US94_9HYPH</name>
<dbReference type="InterPro" id="IPR019110">
    <property type="entry name" value="Uncharacterised_RAQPRD"/>
</dbReference>
<keyword evidence="2" id="KW-0732">Signal</keyword>
<proteinExistence type="predicted"/>
<dbReference type="Proteomes" id="UP000219167">
    <property type="component" value="Unassembled WGS sequence"/>
</dbReference>
<feature type="region of interest" description="Disordered" evidence="1">
    <location>
        <begin position="87"/>
        <end position="118"/>
    </location>
</feature>
<dbReference type="EMBL" id="OBQD01000013">
    <property type="protein sequence ID" value="SOC44720.1"/>
    <property type="molecule type" value="Genomic_DNA"/>
</dbReference>
<protein>
    <submittedName>
        <fullName evidence="3">RAQPRD family integrative conjugative element protein</fullName>
    </submittedName>
</protein>
<dbReference type="NCBIfam" id="TIGR01690">
    <property type="entry name" value="ICE_RAQPRD"/>
    <property type="match status" value="1"/>
</dbReference>
<dbReference type="OrthoDB" id="8910666at2"/>
<feature type="signal peptide" evidence="2">
    <location>
        <begin position="1"/>
        <end position="31"/>
    </location>
</feature>
<organism evidence="3 4">
    <name type="scientific">Rhizobium subbaraonis</name>
    <dbReference type="NCBI Taxonomy" id="908946"/>
    <lineage>
        <taxon>Bacteria</taxon>
        <taxon>Pseudomonadati</taxon>
        <taxon>Pseudomonadota</taxon>
        <taxon>Alphaproteobacteria</taxon>
        <taxon>Hyphomicrobiales</taxon>
        <taxon>Rhizobiaceae</taxon>
        <taxon>Rhizobium/Agrobacterium group</taxon>
        <taxon>Rhizobium</taxon>
    </lineage>
</organism>
<sequence>MAQSYTSAAAWRRALAAALLVGPLLAPPAAANDGSREREHLAAVVRQIDLIDRLARQSAAASPRTRSRYHFDYRRFNADLQRLRHGVNDYLAPPRAQPRDPSALTGDYSREARPETGQ</sequence>
<evidence type="ECO:0000256" key="1">
    <source>
        <dbReference type="SAM" id="MobiDB-lite"/>
    </source>
</evidence>
<keyword evidence="4" id="KW-1185">Reference proteome</keyword>
<feature type="chain" id="PRO_5012493282" evidence="2">
    <location>
        <begin position="32"/>
        <end position="118"/>
    </location>
</feature>
<dbReference type="RefSeq" id="WP_097141613.1">
    <property type="nucleotide sequence ID" value="NZ_OBQD01000013.1"/>
</dbReference>
<gene>
    <name evidence="3" type="ORF">SAMN05892877_11378</name>
</gene>